<keyword evidence="2 4" id="KW-0479">Metal-binding</keyword>
<dbReference type="GO" id="GO:0020037">
    <property type="term" value="F:heme binding"/>
    <property type="evidence" value="ECO:0007669"/>
    <property type="project" value="InterPro"/>
</dbReference>
<protein>
    <submittedName>
        <fullName evidence="7">Cytochrome c</fullName>
    </submittedName>
</protein>
<name>A0A7X6DPZ5_9BACT</name>
<feature type="signal peptide" evidence="5">
    <location>
        <begin position="1"/>
        <end position="27"/>
    </location>
</feature>
<dbReference type="Gene3D" id="1.10.760.10">
    <property type="entry name" value="Cytochrome c-like domain"/>
    <property type="match status" value="1"/>
</dbReference>
<reference evidence="7 8" key="1">
    <citation type="journal article" date="2020" name="Nature">
        <title>Bacterial chemolithoautotrophy via manganese oxidation.</title>
        <authorList>
            <person name="Yu H."/>
            <person name="Leadbetter J.R."/>
        </authorList>
    </citation>
    <scope>NUCLEOTIDE SEQUENCE [LARGE SCALE GENOMIC DNA]</scope>
    <source>
        <strain evidence="7 8">Mn-1</strain>
    </source>
</reference>
<dbReference type="GO" id="GO:0046872">
    <property type="term" value="F:metal ion binding"/>
    <property type="evidence" value="ECO:0007669"/>
    <property type="project" value="UniProtKB-KW"/>
</dbReference>
<evidence type="ECO:0000256" key="3">
    <source>
        <dbReference type="ARBA" id="ARBA00023004"/>
    </source>
</evidence>
<dbReference type="AlphaFoldDB" id="A0A7X6DPZ5"/>
<evidence type="ECO:0000313" key="7">
    <source>
        <dbReference type="EMBL" id="NKE71192.1"/>
    </source>
</evidence>
<organism evidence="7 8">
    <name type="scientific">Candidatus Manganitrophus noduliformans</name>
    <dbReference type="NCBI Taxonomy" id="2606439"/>
    <lineage>
        <taxon>Bacteria</taxon>
        <taxon>Pseudomonadati</taxon>
        <taxon>Nitrospirota</taxon>
        <taxon>Nitrospiria</taxon>
        <taxon>Candidatus Troglogloeales</taxon>
        <taxon>Candidatus Manganitrophaceae</taxon>
        <taxon>Candidatus Manganitrophus</taxon>
    </lineage>
</organism>
<feature type="domain" description="Cytochrome c" evidence="6">
    <location>
        <begin position="56"/>
        <end position="156"/>
    </location>
</feature>
<dbReference type="InterPro" id="IPR009056">
    <property type="entry name" value="Cyt_c-like_dom"/>
</dbReference>
<dbReference type="PROSITE" id="PS51007">
    <property type="entry name" value="CYTC"/>
    <property type="match status" value="1"/>
</dbReference>
<evidence type="ECO:0000259" key="6">
    <source>
        <dbReference type="PROSITE" id="PS51007"/>
    </source>
</evidence>
<dbReference type="Proteomes" id="UP000534783">
    <property type="component" value="Unassembled WGS sequence"/>
</dbReference>
<evidence type="ECO:0000256" key="2">
    <source>
        <dbReference type="ARBA" id="ARBA00022723"/>
    </source>
</evidence>
<evidence type="ECO:0000313" key="8">
    <source>
        <dbReference type="Proteomes" id="UP000534783"/>
    </source>
</evidence>
<dbReference type="SUPFAM" id="SSF46626">
    <property type="entry name" value="Cytochrome c"/>
    <property type="match status" value="1"/>
</dbReference>
<dbReference type="Pfam" id="PF13442">
    <property type="entry name" value="Cytochrome_CBB3"/>
    <property type="match status" value="1"/>
</dbReference>
<sequence>MMMNGVRFFLLSLIAITFILVPAGVRADEEDDKPLKPVPKEYADKHMPKGWWTDPKIIAEGKKLYETAHLEFEFKGKKVNVKDGCAECHGIDPKKDRPKQRGARDFRVPKKINQYSDSYWFWRLSEGVPKTKMPAWKDKLSEEERWKIIAYEHTMSHGSKAEAHEHPEIQISVEK</sequence>
<feature type="chain" id="PRO_5030764397" evidence="5">
    <location>
        <begin position="28"/>
        <end position="175"/>
    </location>
</feature>
<dbReference type="EMBL" id="VTOW01000002">
    <property type="protein sequence ID" value="NKE71192.1"/>
    <property type="molecule type" value="Genomic_DNA"/>
</dbReference>
<proteinExistence type="predicted"/>
<evidence type="ECO:0000256" key="4">
    <source>
        <dbReference type="PROSITE-ProRule" id="PRU00433"/>
    </source>
</evidence>
<keyword evidence="3 4" id="KW-0408">Iron</keyword>
<comment type="caution">
    <text evidence="7">The sequence shown here is derived from an EMBL/GenBank/DDBJ whole genome shotgun (WGS) entry which is preliminary data.</text>
</comment>
<dbReference type="GO" id="GO:0009055">
    <property type="term" value="F:electron transfer activity"/>
    <property type="evidence" value="ECO:0007669"/>
    <property type="project" value="InterPro"/>
</dbReference>
<keyword evidence="5" id="KW-0732">Signal</keyword>
<accession>A0A7X6DPZ5</accession>
<gene>
    <name evidence="7" type="ORF">MNODULE_10635</name>
</gene>
<evidence type="ECO:0000256" key="1">
    <source>
        <dbReference type="ARBA" id="ARBA00022617"/>
    </source>
</evidence>
<dbReference type="RefSeq" id="WP_168059601.1">
    <property type="nucleotide sequence ID" value="NZ_VTOW01000002.1"/>
</dbReference>
<keyword evidence="1 4" id="KW-0349">Heme</keyword>
<keyword evidence="8" id="KW-1185">Reference proteome</keyword>
<dbReference type="InterPro" id="IPR036909">
    <property type="entry name" value="Cyt_c-like_dom_sf"/>
</dbReference>
<evidence type="ECO:0000256" key="5">
    <source>
        <dbReference type="SAM" id="SignalP"/>
    </source>
</evidence>